<dbReference type="STRING" id="145388.A0A0D2K7D1"/>
<dbReference type="InterPro" id="IPR045098">
    <property type="entry name" value="Fyv10_fam"/>
</dbReference>
<dbReference type="OrthoDB" id="1933455at2759"/>
<dbReference type="RefSeq" id="XP_013891108.1">
    <property type="nucleotide sequence ID" value="XM_014035654.1"/>
</dbReference>
<keyword evidence="3" id="KW-1185">Reference proteome</keyword>
<dbReference type="Pfam" id="PF10607">
    <property type="entry name" value="CTLH"/>
    <property type="match status" value="1"/>
</dbReference>
<dbReference type="InterPro" id="IPR006594">
    <property type="entry name" value="LisH"/>
</dbReference>
<evidence type="ECO:0000259" key="1">
    <source>
        <dbReference type="PROSITE" id="PS50897"/>
    </source>
</evidence>
<sequence>MATGTPVSAEIIEAPLLRVPQEALKRAAKDRKGLIDEASEALAALGPLSDAATSQDEQVAGLDQLVTRLQGLKRKLADVSRAERDEAARCQARLEHLAALGAPARGAAVAWNRPRLDRILVDHLLRDGCHVSATALSASAGIDQLCDLHVFGGARAAADALRARDAAPALAWCAEQRARLRKAKSPLEFKLRLQEFVELLRKKGKEEVLP</sequence>
<dbReference type="GO" id="GO:0043161">
    <property type="term" value="P:proteasome-mediated ubiquitin-dependent protein catabolic process"/>
    <property type="evidence" value="ECO:0007669"/>
    <property type="project" value="InterPro"/>
</dbReference>
<dbReference type="GO" id="GO:0034657">
    <property type="term" value="C:GID complex"/>
    <property type="evidence" value="ECO:0007669"/>
    <property type="project" value="TreeGrafter"/>
</dbReference>
<dbReference type="GO" id="GO:0005737">
    <property type="term" value="C:cytoplasm"/>
    <property type="evidence" value="ECO:0007669"/>
    <property type="project" value="TreeGrafter"/>
</dbReference>
<dbReference type="PANTHER" id="PTHR12170">
    <property type="entry name" value="MACROPHAGE ERYTHROBLAST ATTACHER-RELATED"/>
    <property type="match status" value="1"/>
</dbReference>
<dbReference type="InterPro" id="IPR024964">
    <property type="entry name" value="CTLH/CRA"/>
</dbReference>
<dbReference type="InterPro" id="IPR006595">
    <property type="entry name" value="CTLH_C"/>
</dbReference>
<organism evidence="2 3">
    <name type="scientific">Monoraphidium neglectum</name>
    <dbReference type="NCBI Taxonomy" id="145388"/>
    <lineage>
        <taxon>Eukaryota</taxon>
        <taxon>Viridiplantae</taxon>
        <taxon>Chlorophyta</taxon>
        <taxon>core chlorophytes</taxon>
        <taxon>Chlorophyceae</taxon>
        <taxon>CS clade</taxon>
        <taxon>Sphaeropleales</taxon>
        <taxon>Selenastraceae</taxon>
        <taxon>Monoraphidium</taxon>
    </lineage>
</organism>
<proteinExistence type="predicted"/>
<dbReference type="GeneID" id="25733580"/>
<dbReference type="KEGG" id="mng:MNEG_15876"/>
<dbReference type="PANTHER" id="PTHR12170:SF2">
    <property type="entry name" value="E3 UBIQUITIN-PROTEIN TRANSFERASE MAEA"/>
    <property type="match status" value="1"/>
</dbReference>
<dbReference type="SMART" id="SM00668">
    <property type="entry name" value="CTLH"/>
    <property type="match status" value="1"/>
</dbReference>
<accession>A0A0D2K7D1</accession>
<dbReference type="GO" id="GO:0005634">
    <property type="term" value="C:nucleus"/>
    <property type="evidence" value="ECO:0007669"/>
    <property type="project" value="TreeGrafter"/>
</dbReference>
<evidence type="ECO:0000313" key="2">
    <source>
        <dbReference type="EMBL" id="KIY92088.1"/>
    </source>
</evidence>
<feature type="domain" description="CTLH" evidence="1">
    <location>
        <begin position="159"/>
        <end position="207"/>
    </location>
</feature>
<evidence type="ECO:0000313" key="3">
    <source>
        <dbReference type="Proteomes" id="UP000054498"/>
    </source>
</evidence>
<dbReference type="Proteomes" id="UP000054498">
    <property type="component" value="Unassembled WGS sequence"/>
</dbReference>
<gene>
    <name evidence="2" type="ORF">MNEG_15876</name>
</gene>
<name>A0A0D2K7D1_9CHLO</name>
<dbReference type="PROSITE" id="PS50896">
    <property type="entry name" value="LISH"/>
    <property type="match status" value="1"/>
</dbReference>
<dbReference type="AlphaFoldDB" id="A0A0D2K7D1"/>
<protein>
    <submittedName>
        <fullName evidence="2">Protein fyv10</fullName>
    </submittedName>
</protein>
<dbReference type="PROSITE" id="PS50897">
    <property type="entry name" value="CTLH"/>
    <property type="match status" value="1"/>
</dbReference>
<dbReference type="EMBL" id="KK105966">
    <property type="protein sequence ID" value="KIY92088.1"/>
    <property type="molecule type" value="Genomic_DNA"/>
</dbReference>
<reference evidence="2 3" key="1">
    <citation type="journal article" date="2013" name="BMC Genomics">
        <title>Reconstruction of the lipid metabolism for the microalga Monoraphidium neglectum from its genome sequence reveals characteristics suitable for biofuel production.</title>
        <authorList>
            <person name="Bogen C."/>
            <person name="Al-Dilaimi A."/>
            <person name="Albersmeier A."/>
            <person name="Wichmann J."/>
            <person name="Grundmann M."/>
            <person name="Rupp O."/>
            <person name="Lauersen K.J."/>
            <person name="Blifernez-Klassen O."/>
            <person name="Kalinowski J."/>
            <person name="Goesmann A."/>
            <person name="Mussgnug J.H."/>
            <person name="Kruse O."/>
        </authorList>
    </citation>
    <scope>NUCLEOTIDE SEQUENCE [LARGE SCALE GENOMIC DNA]</scope>
    <source>
        <strain evidence="2 3">SAG 48.87</strain>
    </source>
</reference>
<dbReference type="GO" id="GO:0004842">
    <property type="term" value="F:ubiquitin-protein transferase activity"/>
    <property type="evidence" value="ECO:0007669"/>
    <property type="project" value="InterPro"/>
</dbReference>